<dbReference type="Proteomes" id="UP001515500">
    <property type="component" value="Chromosome 3"/>
</dbReference>
<feature type="coiled-coil region" evidence="1">
    <location>
        <begin position="29"/>
        <end position="56"/>
    </location>
</feature>
<protein>
    <submittedName>
        <fullName evidence="3">Uncharacterized protein LOC120251761</fullName>
    </submittedName>
</protein>
<keyword evidence="2" id="KW-1185">Reference proteome</keyword>
<sequence>MMSDRMGGGPDTRILSNAVAEECTFPPSTESLLGKLNQIDIRLRQLEKQKQQQQHQQRRFPQLPENNYFIEDLQARHLECRSFSAALHEVHMKGTLMQRLHLLECRIHQLSHELDKGNSTAVSSSAAAKQLLTSDQSMWLQQIEREMKLLQDNVVPSSTREIGAGELQAQPSKLKNIKDTRREAITAVEKRANNIRQKEKRRLAHTQLYKKWFPVGC</sequence>
<dbReference type="RefSeq" id="XP_039116343.1">
    <property type="nucleotide sequence ID" value="XM_039260409.1"/>
</dbReference>
<dbReference type="GeneID" id="120251761"/>
<evidence type="ECO:0000313" key="3">
    <source>
        <dbReference type="RefSeq" id="XP_039116343.1"/>
    </source>
</evidence>
<dbReference type="AlphaFoldDB" id="A0AB40ANR1"/>
<gene>
    <name evidence="3" type="primary">LOC120251761</name>
</gene>
<evidence type="ECO:0000313" key="2">
    <source>
        <dbReference type="Proteomes" id="UP001515500"/>
    </source>
</evidence>
<evidence type="ECO:0000256" key="1">
    <source>
        <dbReference type="SAM" id="Coils"/>
    </source>
</evidence>
<name>A0AB40ANR1_DIOCR</name>
<keyword evidence="1" id="KW-0175">Coiled coil</keyword>
<organism evidence="2 3">
    <name type="scientific">Dioscorea cayennensis subsp. rotundata</name>
    <name type="common">White Guinea yam</name>
    <name type="synonym">Dioscorea rotundata</name>
    <dbReference type="NCBI Taxonomy" id="55577"/>
    <lineage>
        <taxon>Eukaryota</taxon>
        <taxon>Viridiplantae</taxon>
        <taxon>Streptophyta</taxon>
        <taxon>Embryophyta</taxon>
        <taxon>Tracheophyta</taxon>
        <taxon>Spermatophyta</taxon>
        <taxon>Magnoliopsida</taxon>
        <taxon>Liliopsida</taxon>
        <taxon>Dioscoreales</taxon>
        <taxon>Dioscoreaceae</taxon>
        <taxon>Dioscorea</taxon>
    </lineage>
</organism>
<proteinExistence type="predicted"/>
<accession>A0AB40ANR1</accession>
<dbReference type="PANTHER" id="PTHR34190">
    <property type="entry name" value="EXPRESSED PROTEIN"/>
    <property type="match status" value="1"/>
</dbReference>
<reference evidence="3" key="1">
    <citation type="submission" date="2025-08" db="UniProtKB">
        <authorList>
            <consortium name="RefSeq"/>
        </authorList>
    </citation>
    <scope>IDENTIFICATION</scope>
</reference>
<dbReference type="PANTHER" id="PTHR34190:SF9">
    <property type="entry name" value="BZIP DOMAIN-CONTAINING PROTEIN"/>
    <property type="match status" value="1"/>
</dbReference>